<dbReference type="GO" id="GO:0051539">
    <property type="term" value="F:4 iron, 4 sulfur cluster binding"/>
    <property type="evidence" value="ECO:0007669"/>
    <property type="project" value="UniProtKB-KW"/>
</dbReference>
<dbReference type="Pfam" id="PF06969">
    <property type="entry name" value="HemN_C"/>
    <property type="match status" value="1"/>
</dbReference>
<evidence type="ECO:0000256" key="11">
    <source>
        <dbReference type="ARBA" id="ARBA00023244"/>
    </source>
</evidence>
<dbReference type="GO" id="GO:0006779">
    <property type="term" value="P:porphyrin-containing compound biosynthetic process"/>
    <property type="evidence" value="ECO:0007669"/>
    <property type="project" value="UniProtKB-KW"/>
</dbReference>
<comment type="caution">
    <text evidence="13">The sequence shown here is derived from an EMBL/GenBank/DDBJ whole genome shotgun (WGS) entry which is preliminary data.</text>
</comment>
<keyword evidence="11" id="KW-0627">Porphyrin biosynthesis</keyword>
<evidence type="ECO:0000256" key="7">
    <source>
        <dbReference type="ARBA" id="ARBA00022723"/>
    </source>
</evidence>
<organism evidence="13">
    <name type="scientific">bioreactor metagenome</name>
    <dbReference type="NCBI Taxonomy" id="1076179"/>
    <lineage>
        <taxon>unclassified sequences</taxon>
        <taxon>metagenomes</taxon>
        <taxon>ecological metagenomes</taxon>
    </lineage>
</organism>
<evidence type="ECO:0000259" key="12">
    <source>
        <dbReference type="Pfam" id="PF06969"/>
    </source>
</evidence>
<keyword evidence="5" id="KW-0963">Cytoplasm</keyword>
<keyword evidence="8 13" id="KW-0560">Oxidoreductase</keyword>
<keyword evidence="9" id="KW-0408">Iron</keyword>
<dbReference type="GO" id="GO:0051989">
    <property type="term" value="F:coproporphyrinogen dehydrogenase activity"/>
    <property type="evidence" value="ECO:0007669"/>
    <property type="project" value="UniProtKB-EC"/>
</dbReference>
<evidence type="ECO:0000313" key="13">
    <source>
        <dbReference type="EMBL" id="MPN29773.1"/>
    </source>
</evidence>
<evidence type="ECO:0000256" key="6">
    <source>
        <dbReference type="ARBA" id="ARBA00022691"/>
    </source>
</evidence>
<evidence type="ECO:0000256" key="1">
    <source>
        <dbReference type="ARBA" id="ARBA00001966"/>
    </source>
</evidence>
<comment type="subunit">
    <text evidence="3">Monomer.</text>
</comment>
<evidence type="ECO:0000256" key="10">
    <source>
        <dbReference type="ARBA" id="ARBA00023014"/>
    </source>
</evidence>
<dbReference type="GO" id="GO:0005737">
    <property type="term" value="C:cytoplasm"/>
    <property type="evidence" value="ECO:0007669"/>
    <property type="project" value="UniProtKB-SubCell"/>
</dbReference>
<evidence type="ECO:0000256" key="4">
    <source>
        <dbReference type="ARBA" id="ARBA00022485"/>
    </source>
</evidence>
<protein>
    <submittedName>
        <fullName evidence="13">Oxygen-independent coproporphyrinogen III oxidase</fullName>
        <ecNumber evidence="13">1.3.98.3</ecNumber>
    </submittedName>
</protein>
<evidence type="ECO:0000256" key="2">
    <source>
        <dbReference type="ARBA" id="ARBA00004496"/>
    </source>
</evidence>
<accession>A0A645H1P9</accession>
<dbReference type="EC" id="1.3.98.3" evidence="13"/>
<comment type="cofactor">
    <cofactor evidence="1">
        <name>[4Fe-4S] cluster</name>
        <dbReference type="ChEBI" id="CHEBI:49883"/>
    </cofactor>
</comment>
<dbReference type="InterPro" id="IPR058240">
    <property type="entry name" value="rSAM_sf"/>
</dbReference>
<comment type="subcellular location">
    <subcellularLocation>
        <location evidence="2">Cytoplasm</location>
    </subcellularLocation>
</comment>
<evidence type="ECO:0000256" key="5">
    <source>
        <dbReference type="ARBA" id="ARBA00022490"/>
    </source>
</evidence>
<dbReference type="InterPro" id="IPR010723">
    <property type="entry name" value="HemN_C"/>
</dbReference>
<dbReference type="EMBL" id="VSSQ01080620">
    <property type="protein sequence ID" value="MPN29773.1"/>
    <property type="molecule type" value="Genomic_DNA"/>
</dbReference>
<keyword evidence="4" id="KW-0004">4Fe-4S</keyword>
<dbReference type="Gene3D" id="1.10.10.920">
    <property type="match status" value="1"/>
</dbReference>
<dbReference type="FunFam" id="1.10.10.920:FF:000001">
    <property type="entry name" value="Coproporphyrinogen-III oxidase"/>
    <property type="match status" value="1"/>
</dbReference>
<keyword evidence="6" id="KW-0949">S-adenosyl-L-methionine</keyword>
<gene>
    <name evidence="13" type="primary">hemN_57</name>
    <name evidence="13" type="ORF">SDC9_177226</name>
</gene>
<proteinExistence type="predicted"/>
<feature type="domain" description="HemN C-terminal" evidence="12">
    <location>
        <begin position="43"/>
        <end position="111"/>
    </location>
</feature>
<evidence type="ECO:0000256" key="3">
    <source>
        <dbReference type="ARBA" id="ARBA00011245"/>
    </source>
</evidence>
<reference evidence="13" key="1">
    <citation type="submission" date="2019-08" db="EMBL/GenBank/DDBJ databases">
        <authorList>
            <person name="Kucharzyk K."/>
            <person name="Murdoch R.W."/>
            <person name="Higgins S."/>
            <person name="Loffler F."/>
        </authorList>
    </citation>
    <scope>NUCLEOTIDE SEQUENCE</scope>
</reference>
<dbReference type="AlphaFoldDB" id="A0A645H1P9"/>
<dbReference type="GO" id="GO:0046872">
    <property type="term" value="F:metal ion binding"/>
    <property type="evidence" value="ECO:0007669"/>
    <property type="project" value="UniProtKB-KW"/>
</dbReference>
<keyword evidence="10" id="KW-0411">Iron-sulfur</keyword>
<evidence type="ECO:0000256" key="9">
    <source>
        <dbReference type="ARBA" id="ARBA00023004"/>
    </source>
</evidence>
<dbReference type="SUPFAM" id="SSF102114">
    <property type="entry name" value="Radical SAM enzymes"/>
    <property type="match status" value="1"/>
</dbReference>
<evidence type="ECO:0000256" key="8">
    <source>
        <dbReference type="ARBA" id="ARBA00023002"/>
    </source>
</evidence>
<sequence>MDYAIHSISQGEDFYWQNEKELPDYYQAIDEERLPIQRGYIMTEEDKVRRTTIMRLMCDLGIDYSTLTKLIGVDFREHFAPEIESLDDMEADGLLVKTPEGILVTDLGRLLIRNIAMRFDAYASTRKENRFSRTI</sequence>
<keyword evidence="7" id="KW-0479">Metal-binding</keyword>
<name>A0A645H1P9_9ZZZZ</name>